<dbReference type="InterPro" id="IPR029452">
    <property type="entry name" value="RICTOR_V"/>
</dbReference>
<evidence type="ECO:0000259" key="3">
    <source>
        <dbReference type="SMART" id="SM01308"/>
    </source>
</evidence>
<organism evidence="5 6">
    <name type="scientific">Ciona intestinalis</name>
    <name type="common">Transparent sea squirt</name>
    <name type="synonym">Ascidia intestinalis</name>
    <dbReference type="NCBI Taxonomy" id="7719"/>
    <lineage>
        <taxon>Eukaryota</taxon>
        <taxon>Metazoa</taxon>
        <taxon>Chordata</taxon>
        <taxon>Tunicata</taxon>
        <taxon>Ascidiacea</taxon>
        <taxon>Phlebobranchia</taxon>
        <taxon>Cionidae</taxon>
        <taxon>Ciona</taxon>
    </lineage>
</organism>
<evidence type="ECO:0000313" key="6">
    <source>
        <dbReference type="Proteomes" id="UP000008144"/>
    </source>
</evidence>
<feature type="domain" description="Rapamycin-insensitive companion of mTOR N-terminal" evidence="3">
    <location>
        <begin position="67"/>
        <end position="452"/>
    </location>
</feature>
<comment type="similarity">
    <text evidence="1">Belongs to the RICTOR family.</text>
</comment>
<dbReference type="InParanoid" id="F6WEC9"/>
<dbReference type="OMA" id="EIRIHAT"/>
<evidence type="ECO:0000256" key="1">
    <source>
        <dbReference type="ARBA" id="ARBA00008878"/>
    </source>
</evidence>
<accession>F6WEC9</accession>
<dbReference type="Pfam" id="PF14666">
    <property type="entry name" value="RICTOR_M"/>
    <property type="match status" value="1"/>
</dbReference>
<evidence type="ECO:0000313" key="5">
    <source>
        <dbReference type="Ensembl" id="ENSCINP00000000607.3"/>
    </source>
</evidence>
<dbReference type="InterPro" id="IPR028267">
    <property type="entry name" value="Pianissimo_N"/>
</dbReference>
<dbReference type="GO" id="GO:0038203">
    <property type="term" value="P:TORC2 signaling"/>
    <property type="evidence" value="ECO:0000318"/>
    <property type="project" value="GO_Central"/>
</dbReference>
<evidence type="ECO:0008006" key="7">
    <source>
        <dbReference type="Google" id="ProtNLM"/>
    </source>
</evidence>
<dbReference type="SMART" id="SM01307">
    <property type="entry name" value="RICTOR_M"/>
    <property type="match status" value="1"/>
</dbReference>
<feature type="domain" description="Rapamycin-insensitive companion of mTOR middle" evidence="2">
    <location>
        <begin position="530"/>
        <end position="755"/>
    </location>
</feature>
<dbReference type="GeneTree" id="ENSGT00390000002096"/>
<dbReference type="Pfam" id="PF14664">
    <property type="entry name" value="RICTOR_N"/>
    <property type="match status" value="1"/>
</dbReference>
<dbReference type="SMART" id="SM01308">
    <property type="entry name" value="RICTOR_N"/>
    <property type="match status" value="1"/>
</dbReference>
<evidence type="ECO:0000259" key="4">
    <source>
        <dbReference type="SMART" id="SM01310"/>
    </source>
</evidence>
<dbReference type="GO" id="GO:0043539">
    <property type="term" value="F:protein serine/threonine kinase activator activity"/>
    <property type="evidence" value="ECO:0000318"/>
    <property type="project" value="GO_Central"/>
</dbReference>
<dbReference type="STRING" id="7719.ENSCINP00000000607"/>
<evidence type="ECO:0000259" key="2">
    <source>
        <dbReference type="SMART" id="SM01307"/>
    </source>
</evidence>
<name>F6WEC9_CIOIN</name>
<dbReference type="PANTHER" id="PTHR13298:SF11">
    <property type="entry name" value="RAPAMYCIN-INSENSITIVE COMPANION OF MTOR"/>
    <property type="match status" value="1"/>
</dbReference>
<dbReference type="InterPro" id="IPR029453">
    <property type="entry name" value="Rictor_IV"/>
</dbReference>
<dbReference type="FunCoup" id="F6WEC9">
    <property type="interactions" value="232"/>
</dbReference>
<dbReference type="InterPro" id="IPR029451">
    <property type="entry name" value="RICTOR_M"/>
</dbReference>
<dbReference type="GO" id="GO:0031932">
    <property type="term" value="C:TORC2 complex"/>
    <property type="evidence" value="ECO:0000318"/>
    <property type="project" value="GO_Central"/>
</dbReference>
<dbReference type="SUPFAM" id="SSF48371">
    <property type="entry name" value="ARM repeat"/>
    <property type="match status" value="1"/>
</dbReference>
<keyword evidence="6" id="KW-1185">Reference proteome</keyword>
<dbReference type="AlphaFoldDB" id="F6WEC9"/>
<feature type="domain" description="Rapamycin-insensitive companion of mTOR" evidence="4">
    <location>
        <begin position="931"/>
        <end position="1002"/>
    </location>
</feature>
<dbReference type="InterPro" id="IPR016024">
    <property type="entry name" value="ARM-type_fold"/>
</dbReference>
<dbReference type="Pfam" id="PF14663">
    <property type="entry name" value="RasGEF_N_2"/>
    <property type="match status" value="1"/>
</dbReference>
<proteinExistence type="inferred from homology"/>
<dbReference type="PANTHER" id="PTHR13298">
    <property type="entry name" value="CYTOSOLIC REGULATOR PIANISSIMO"/>
    <property type="match status" value="1"/>
</dbReference>
<protein>
    <recommendedName>
        <fullName evidence="7">Rapamycin-insensitive companion of mTOR</fullName>
    </recommendedName>
</protein>
<dbReference type="GO" id="GO:0051897">
    <property type="term" value="P:positive regulation of phosphatidylinositol 3-kinase/protein kinase B signal transduction"/>
    <property type="evidence" value="ECO:0000318"/>
    <property type="project" value="GO_Central"/>
</dbReference>
<dbReference type="InterPro" id="IPR028268">
    <property type="entry name" value="Pianissimo_fam"/>
</dbReference>
<dbReference type="Ensembl" id="ENSCINT00000000607.3">
    <property type="protein sequence ID" value="ENSCINP00000000607.3"/>
    <property type="gene ID" value="ENSCING00000000335.3"/>
</dbReference>
<reference evidence="5" key="3">
    <citation type="submission" date="2025-09" db="UniProtKB">
        <authorList>
            <consortium name="Ensembl"/>
        </authorList>
    </citation>
    <scope>IDENTIFICATION</scope>
</reference>
<dbReference type="SMART" id="SM01303">
    <property type="entry name" value="RasGEF_N_2"/>
    <property type="match status" value="1"/>
</dbReference>
<dbReference type="SMART" id="SM01310">
    <property type="entry name" value="RICTOR_V"/>
    <property type="match status" value="1"/>
</dbReference>
<dbReference type="HOGENOM" id="CLU_001013_0_0_1"/>
<dbReference type="Proteomes" id="UP000008144">
    <property type="component" value="Unassembled WGS sequence"/>
</dbReference>
<reference evidence="6" key="1">
    <citation type="journal article" date="2002" name="Science">
        <title>The draft genome of Ciona intestinalis: insights into chordate and vertebrate origins.</title>
        <authorList>
            <person name="Dehal P."/>
            <person name="Satou Y."/>
            <person name="Campbell R.K."/>
            <person name="Chapman J."/>
            <person name="Degnan B."/>
            <person name="De Tomaso A."/>
            <person name="Davidson B."/>
            <person name="Di Gregorio A."/>
            <person name="Gelpke M."/>
            <person name="Goodstein D.M."/>
            <person name="Harafuji N."/>
            <person name="Hastings K.E."/>
            <person name="Ho I."/>
            <person name="Hotta K."/>
            <person name="Huang W."/>
            <person name="Kawashima T."/>
            <person name="Lemaire P."/>
            <person name="Martinez D."/>
            <person name="Meinertzhagen I.A."/>
            <person name="Necula S."/>
            <person name="Nonaka M."/>
            <person name="Putnam N."/>
            <person name="Rash S."/>
            <person name="Saiga H."/>
            <person name="Satake M."/>
            <person name="Terry A."/>
            <person name="Yamada L."/>
            <person name="Wang H.G."/>
            <person name="Awazu S."/>
            <person name="Azumi K."/>
            <person name="Boore J."/>
            <person name="Branno M."/>
            <person name="Chin-Bow S."/>
            <person name="DeSantis R."/>
            <person name="Doyle S."/>
            <person name="Francino P."/>
            <person name="Keys D.N."/>
            <person name="Haga S."/>
            <person name="Hayashi H."/>
            <person name="Hino K."/>
            <person name="Imai K.S."/>
            <person name="Inaba K."/>
            <person name="Kano S."/>
            <person name="Kobayashi K."/>
            <person name="Kobayashi M."/>
            <person name="Lee B.I."/>
            <person name="Makabe K.W."/>
            <person name="Manohar C."/>
            <person name="Matassi G."/>
            <person name="Medina M."/>
            <person name="Mochizuki Y."/>
            <person name="Mount S."/>
            <person name="Morishita T."/>
            <person name="Miura S."/>
            <person name="Nakayama A."/>
            <person name="Nishizaka S."/>
            <person name="Nomoto H."/>
            <person name="Ohta F."/>
            <person name="Oishi K."/>
            <person name="Rigoutsos I."/>
            <person name="Sano M."/>
            <person name="Sasaki A."/>
            <person name="Sasakura Y."/>
            <person name="Shoguchi E."/>
            <person name="Shin-i T."/>
            <person name="Spagnuolo A."/>
            <person name="Stainier D."/>
            <person name="Suzuki M.M."/>
            <person name="Tassy O."/>
            <person name="Takatori N."/>
            <person name="Tokuoka M."/>
            <person name="Yagi K."/>
            <person name="Yoshizaki F."/>
            <person name="Wada S."/>
            <person name="Zhang C."/>
            <person name="Hyatt P.D."/>
            <person name="Larimer F."/>
            <person name="Detter C."/>
            <person name="Doggett N."/>
            <person name="Glavina T."/>
            <person name="Hawkins T."/>
            <person name="Richardson P."/>
            <person name="Lucas S."/>
            <person name="Kohara Y."/>
            <person name="Levine M."/>
            <person name="Satoh N."/>
            <person name="Rokhsar D.S."/>
        </authorList>
    </citation>
    <scope>NUCLEOTIDE SEQUENCE [LARGE SCALE GENOMIC DNA]</scope>
</reference>
<reference evidence="5" key="2">
    <citation type="submission" date="2025-08" db="UniProtKB">
        <authorList>
            <consortium name="Ensembl"/>
        </authorList>
    </citation>
    <scope>IDENTIFICATION</scope>
</reference>
<dbReference type="Pfam" id="PF14668">
    <property type="entry name" value="RICTOR_V"/>
    <property type="match status" value="1"/>
</dbReference>
<sequence length="1002" mass="113445">MSSLAVIPASSKRVKSLRIRTGRSGSGRFEHNDDTIPIDLSRDPNEILKEILINVSAKQRVSTERKLGHLNNLVKLFCSVPDDDVITIPMEVIMTCLKPTLVSEVKEVRAAGVRAYRYLINDEPSKRIFMDLKLDYLITKCLDISHFNEVERIQAIRLVRKIAHIKQRTNETIIPLSLASCIVSVSLGGAEERDRVYRTCLAVLCELALLQPWLVVRCNGILALINAVLECHMYQRINECLCMSLMHIINHPCIREWHPTILDVGPTLAPYTELNYRFHADVEDTKLKDELEMRFAASKMAIVSLLRTWDGLFHIVKSRDMIGSLVNAIRIPYNNIRRGIFAVLCDLFYFNEPTWTEDFETALKAAAPGSFRDNWRHSEGFVVAETKSLLPVHSSSRPDLVNSHLAILLSSFVQSGLLQALSSVAVSSDAQSAISSTILLGSLLHLNSRLLPHKDVSTNQWLLPDLLKNTGTNLEENLRINLAVKRLGEVHAMLTSPPNTYSLYLNQLQYNVKQTKSRRNRSLNIIRDHSEELTLLALKNTKVLTTKEKEDWDWGSLCSLLLSPPSIIFLQNLGVDETVRRFFRRLIYFYLPSSKLFSAIDLAQDGGHDHNRIYVVTACHMVQFLSNSDQEGQRLLRNLVEDILAFLPKTNTETGGYSRSNGSLGVTCARDYYLILGSLSGHRHGDNILQQCKVYKYYLDLASETTHESLIKLMISGLRYNQNNNARAVLSKVLKTCNEASRLYATGFLRVLLRTNCPGFHHWGSELLTTQLFDRSNEVTAEAIDILHEACYDKQYLRAVVRLRPTLLHLGDRGSLLVCRFISDPKGFEYLSQNHYLTRELGRWRSQYNEKYVLYVEELLKLSLTSFERPNKEDGFVRRSGNRKYRQSVFLPAHLYGELCKHEKGAKLLEREGACKDLTETNKLAGEDGQMLKLKSCLWALAHIGSTVWGLALLRSSGALPIISKLASETDKPSIKGTCVYCLSAVAQTIPGVEELRCLGWE</sequence>